<evidence type="ECO:0000313" key="1">
    <source>
        <dbReference type="EMBL" id="OMP88514.1"/>
    </source>
</evidence>
<protein>
    <recommendedName>
        <fullName evidence="3">Nad dependent epimerase</fullName>
    </recommendedName>
</protein>
<dbReference type="OrthoDB" id="408152at2759"/>
<dbReference type="PANTHER" id="PTHR36978:SF4">
    <property type="entry name" value="P-LOOP CONTAINING NUCLEOSIDE TRIPHOSPHATE HYDROLASE PROTEIN"/>
    <property type="match status" value="1"/>
</dbReference>
<dbReference type="AlphaFoldDB" id="A0A1S8BLX8"/>
<evidence type="ECO:0000313" key="2">
    <source>
        <dbReference type="Proteomes" id="UP000190776"/>
    </source>
</evidence>
<dbReference type="InterPro" id="IPR027417">
    <property type="entry name" value="P-loop_NTPase"/>
</dbReference>
<accession>A0A1S8BLX8</accession>
<dbReference type="EMBL" id="MSZU01000074">
    <property type="protein sequence ID" value="OMP88514.1"/>
    <property type="molecule type" value="Genomic_DNA"/>
</dbReference>
<evidence type="ECO:0008006" key="3">
    <source>
        <dbReference type="Google" id="ProtNLM"/>
    </source>
</evidence>
<dbReference type="SUPFAM" id="SSF52540">
    <property type="entry name" value="P-loop containing nucleoside triphosphate hydrolases"/>
    <property type="match status" value="1"/>
</dbReference>
<dbReference type="Gene3D" id="3.40.50.300">
    <property type="entry name" value="P-loop containing nucleotide triphosphate hydrolases"/>
    <property type="match status" value="1"/>
</dbReference>
<dbReference type="InterPro" id="IPR040632">
    <property type="entry name" value="Sulfotransfer_4"/>
</dbReference>
<dbReference type="PANTHER" id="PTHR36978">
    <property type="entry name" value="P-LOOP CONTAINING NUCLEOTIDE TRIPHOSPHATE HYDROLASE"/>
    <property type="match status" value="1"/>
</dbReference>
<proteinExistence type="predicted"/>
<sequence length="250" mass="28968">MSSAPSIKRTRPMGVLVLGQSRTGTSSMRVALQQLGYTRVFHFFSLFEEPRQTPVWERAFRAKFLGDGSPFTRADWDELLGPDCTAVTDTPCHIFAEELIAAYPEAKVVLTVRDSVDAWYHSYSTTIWPFLRDEQVTAAWWWRAVMALRPSMPYGYLDVMHRCITRFTSLGAIPTEGKRYYEERNEVVRRLTKGDEGRFLVFNVKEGWKPLCRHLNVEVPKDVAFPRRFNNNEFQEIYRQYNHNSVVGAA</sequence>
<name>A0A1S8BLX8_9PEZI</name>
<comment type="caution">
    <text evidence="1">The sequence shown here is derived from an EMBL/GenBank/DDBJ whole genome shotgun (WGS) entry which is preliminary data.</text>
</comment>
<dbReference type="STRING" id="420778.A0A1S8BLX8"/>
<organism evidence="1 2">
    <name type="scientific">Diplodia seriata</name>
    <dbReference type="NCBI Taxonomy" id="420778"/>
    <lineage>
        <taxon>Eukaryota</taxon>
        <taxon>Fungi</taxon>
        <taxon>Dikarya</taxon>
        <taxon>Ascomycota</taxon>
        <taxon>Pezizomycotina</taxon>
        <taxon>Dothideomycetes</taxon>
        <taxon>Dothideomycetes incertae sedis</taxon>
        <taxon>Botryosphaeriales</taxon>
        <taxon>Botryosphaeriaceae</taxon>
        <taxon>Diplodia</taxon>
    </lineage>
</organism>
<gene>
    <name evidence="1" type="ORF">BK809_0005233</name>
</gene>
<dbReference type="Pfam" id="PF17784">
    <property type="entry name" value="Sulfotransfer_4"/>
    <property type="match status" value="1"/>
</dbReference>
<dbReference type="Proteomes" id="UP000190776">
    <property type="component" value="Unassembled WGS sequence"/>
</dbReference>
<reference evidence="1 2" key="1">
    <citation type="submission" date="2017-01" db="EMBL/GenBank/DDBJ databases">
        <title>Draft genome sequence of Diplodia seriata F98.1, a fungal species involved in grapevine trunk diseases.</title>
        <authorList>
            <person name="Robert-Siegwald G."/>
            <person name="Vallet J."/>
            <person name="Abou-Mansour E."/>
            <person name="Xu J."/>
            <person name="Rey P."/>
            <person name="Bertsch C."/>
            <person name="Rego C."/>
            <person name="Larignon P."/>
            <person name="Fontaine F."/>
            <person name="Lebrun M.-H."/>
        </authorList>
    </citation>
    <scope>NUCLEOTIDE SEQUENCE [LARGE SCALE GENOMIC DNA]</scope>
    <source>
        <strain evidence="1 2">F98.1</strain>
    </source>
</reference>